<dbReference type="InterPro" id="IPR027961">
    <property type="entry name" value="DUF4442"/>
</dbReference>
<comment type="caution">
    <text evidence="1">The sequence shown here is derived from an EMBL/GenBank/DDBJ whole genome shotgun (WGS) entry which is preliminary data.</text>
</comment>
<gene>
    <name evidence="1" type="ORF">HT102_00125</name>
</gene>
<dbReference type="Gene3D" id="3.10.129.10">
    <property type="entry name" value="Hotdog Thioesterase"/>
    <property type="match status" value="1"/>
</dbReference>
<dbReference type="Pfam" id="PF14539">
    <property type="entry name" value="DUF4442"/>
    <property type="match status" value="1"/>
</dbReference>
<dbReference type="RefSeq" id="WP_192037394.1">
    <property type="nucleotide sequence ID" value="NZ_JACYWE010000001.1"/>
</dbReference>
<dbReference type="InterPro" id="IPR029069">
    <property type="entry name" value="HotDog_dom_sf"/>
</dbReference>
<evidence type="ECO:0000313" key="2">
    <source>
        <dbReference type="Proteomes" id="UP000642993"/>
    </source>
</evidence>
<dbReference type="SUPFAM" id="SSF54637">
    <property type="entry name" value="Thioesterase/thiol ester dehydrase-isomerase"/>
    <property type="match status" value="1"/>
</dbReference>
<name>A0A927PL02_9ACTN</name>
<accession>A0A927PL02</accession>
<proteinExistence type="predicted"/>
<evidence type="ECO:0000313" key="1">
    <source>
        <dbReference type="EMBL" id="MBD8504892.1"/>
    </source>
</evidence>
<dbReference type="EMBL" id="JACYWE010000001">
    <property type="protein sequence ID" value="MBD8504892.1"/>
    <property type="molecule type" value="Genomic_DNA"/>
</dbReference>
<keyword evidence="2" id="KW-1185">Reference proteome</keyword>
<dbReference type="Proteomes" id="UP000642993">
    <property type="component" value="Unassembled WGS sequence"/>
</dbReference>
<dbReference type="AlphaFoldDB" id="A0A927PL02"/>
<sequence>MQITPRTLKWGMRAWPPFLGAGIKVESIADDWSRAVVSMRVTPLTRNAVGTAFGGSLSSMTDPFFMLLLLPQLGEDHYVWDTRGEIDYRKPGTGRLTATMDMPPEVVESIRERAAGGERVLTWFSCGIRDEAGDVVATVRREVYTRLKARSKAAVAA</sequence>
<protein>
    <submittedName>
        <fullName evidence="1">DUF4442 domain-containing protein</fullName>
    </submittedName>
</protein>
<reference evidence="1" key="1">
    <citation type="submission" date="2020-09" db="EMBL/GenBank/DDBJ databases">
        <title>Hoyosella lacisalsi sp. nov., a halotolerant actinobacterium isolated from soil of Lake Gudzhirganskoe.</title>
        <authorList>
            <person name="Yang Q."/>
            <person name="Guo P.Y."/>
            <person name="Liu S.W."/>
            <person name="Li F.N."/>
            <person name="Sun C.H."/>
        </authorList>
    </citation>
    <scope>NUCLEOTIDE SEQUENCE</scope>
    <source>
        <strain evidence="1">G463</strain>
    </source>
</reference>
<organism evidence="1 2">
    <name type="scientific">Lolliginicoccus lacisalsi</name>
    <dbReference type="NCBI Taxonomy" id="2742202"/>
    <lineage>
        <taxon>Bacteria</taxon>
        <taxon>Bacillati</taxon>
        <taxon>Actinomycetota</taxon>
        <taxon>Actinomycetes</taxon>
        <taxon>Mycobacteriales</taxon>
        <taxon>Hoyosellaceae</taxon>
        <taxon>Lolliginicoccus</taxon>
    </lineage>
</organism>